<keyword evidence="1" id="KW-0175">Coiled coil</keyword>
<feature type="compositionally biased region" description="Polar residues" evidence="2">
    <location>
        <begin position="49"/>
        <end position="58"/>
    </location>
</feature>
<dbReference type="EMBL" id="JADGJW010001184">
    <property type="protein sequence ID" value="KAJ3205706.1"/>
    <property type="molecule type" value="Genomic_DNA"/>
</dbReference>
<comment type="caution">
    <text evidence="3">The sequence shown here is derived from an EMBL/GenBank/DDBJ whole genome shotgun (WGS) entry which is preliminary data.</text>
</comment>
<gene>
    <name evidence="3" type="ORF">HK099_000731</name>
</gene>
<feature type="region of interest" description="Disordered" evidence="2">
    <location>
        <begin position="13"/>
        <end position="58"/>
    </location>
</feature>
<proteinExistence type="predicted"/>
<name>A0AAD5XVD1_9FUNG</name>
<evidence type="ECO:0000256" key="1">
    <source>
        <dbReference type="SAM" id="Coils"/>
    </source>
</evidence>
<evidence type="ECO:0000256" key="2">
    <source>
        <dbReference type="SAM" id="MobiDB-lite"/>
    </source>
</evidence>
<accession>A0AAD5XVD1</accession>
<feature type="coiled-coil region" evidence="1">
    <location>
        <begin position="97"/>
        <end position="138"/>
    </location>
</feature>
<reference evidence="3" key="1">
    <citation type="submission" date="2020-05" db="EMBL/GenBank/DDBJ databases">
        <title>Phylogenomic resolution of chytrid fungi.</title>
        <authorList>
            <person name="Stajich J.E."/>
            <person name="Amses K."/>
            <person name="Simmons R."/>
            <person name="Seto K."/>
            <person name="Myers J."/>
            <person name="Bonds A."/>
            <person name="Quandt C.A."/>
            <person name="Barry K."/>
            <person name="Liu P."/>
            <person name="Grigoriev I."/>
            <person name="Longcore J.E."/>
            <person name="James T.Y."/>
        </authorList>
    </citation>
    <scope>NUCLEOTIDE SEQUENCE</scope>
    <source>
        <strain evidence="3">JEL0476</strain>
    </source>
</reference>
<evidence type="ECO:0000313" key="4">
    <source>
        <dbReference type="Proteomes" id="UP001211065"/>
    </source>
</evidence>
<organism evidence="3 4">
    <name type="scientific">Clydaea vesicula</name>
    <dbReference type="NCBI Taxonomy" id="447962"/>
    <lineage>
        <taxon>Eukaryota</taxon>
        <taxon>Fungi</taxon>
        <taxon>Fungi incertae sedis</taxon>
        <taxon>Chytridiomycota</taxon>
        <taxon>Chytridiomycota incertae sedis</taxon>
        <taxon>Chytridiomycetes</taxon>
        <taxon>Lobulomycetales</taxon>
        <taxon>Lobulomycetaceae</taxon>
        <taxon>Clydaea</taxon>
    </lineage>
</organism>
<dbReference type="Proteomes" id="UP001211065">
    <property type="component" value="Unassembled WGS sequence"/>
</dbReference>
<dbReference type="AlphaFoldDB" id="A0AAD5XVD1"/>
<protein>
    <submittedName>
        <fullName evidence="3">Uncharacterized protein</fullName>
    </submittedName>
</protein>
<feature type="compositionally biased region" description="Low complexity" evidence="2">
    <location>
        <begin position="21"/>
        <end position="34"/>
    </location>
</feature>
<evidence type="ECO:0000313" key="3">
    <source>
        <dbReference type="EMBL" id="KAJ3205706.1"/>
    </source>
</evidence>
<keyword evidence="4" id="KW-1185">Reference proteome</keyword>
<sequence length="139" mass="15919">MLSINSNCCIVKSKTSDTKSETASVSTTTTSTNSHPIESTIPQLERLDTSPNYESHSDTFVESNEVVDQKAIIEDENTVEIPLQEEIGLKEKDVDLLDEEEEENILQEKEEIEDENEIEKKELKKEENLNKIEEDKEKF</sequence>